<name>A0ABY4I8N4_CHIFI</name>
<dbReference type="PROSITE" id="PS50109">
    <property type="entry name" value="HIS_KIN"/>
    <property type="match status" value="1"/>
</dbReference>
<keyword evidence="3" id="KW-0902">Two-component regulatory system</keyword>
<feature type="coiled-coil region" evidence="5">
    <location>
        <begin position="363"/>
        <end position="390"/>
    </location>
</feature>
<keyword evidence="5" id="KW-0175">Coiled coil</keyword>
<evidence type="ECO:0000256" key="2">
    <source>
        <dbReference type="ARBA" id="ARBA00022777"/>
    </source>
</evidence>
<keyword evidence="4" id="KW-0802">TPR repeat</keyword>
<feature type="domain" description="Histidine kinase" evidence="8">
    <location>
        <begin position="471"/>
        <end position="661"/>
    </location>
</feature>
<dbReference type="InterPro" id="IPR005467">
    <property type="entry name" value="His_kinase_dom"/>
</dbReference>
<dbReference type="Pfam" id="PF13424">
    <property type="entry name" value="TPR_12"/>
    <property type="match status" value="1"/>
</dbReference>
<keyword evidence="7" id="KW-0732">Signal</keyword>
<dbReference type="SUPFAM" id="SSF48452">
    <property type="entry name" value="TPR-like"/>
    <property type="match status" value="1"/>
</dbReference>
<dbReference type="InterPro" id="IPR019734">
    <property type="entry name" value="TPR_rpt"/>
</dbReference>
<sequence>MTRLLNLIALFVIISLCCKAQLPLDQQRYYDSLTTILSQTSSDSVKAKANYGLIYYWVPRDTAKARQCLDEARRRSKRYPFLHAISYAHEGYLYYSSDIDRSDAAFATADSLLNSFTSREAYQARANVWINRAAIRQRKDDDRGYINIILNKAIPYALKAGDSAIVASQYVGIGTAFMNLEQYDKAEPYFDRAIQIFRSTHAQASRLVAALNRAGENYTYLKKYDEAKKTVAAVKTLLAPYPESELYAVHYMVEGLCYQHDQQYTLAETSFNKGIAAAKGPNKDYVIQELLFYKVKALLANRKYEPARQILLELSNDEEVMELGSSRLEVYEGLAESYAGLDQMKPAYKWMKQARHLSDSLHESDVTNDINELEMKYQRAESQKEIITLKAKNEQAALSAKNSRLYILLLASTALLLLIVAAFALLYYRSNRKLLVQKERSHQQELKEIEQQQRLQFGQAVLQGEEQERRRLARDLHDGLGGMLAAVKLNLSGQVATIAAEQGGELRKTIGQLDDAVTELRRIAHNMMPANLLKFGLQTALKDLSESLITDTLKIDFQSYGVEPSMPEQTQIHIYRIVQELLANAVRHAGASNIILQCSQDGDTFLITQEDNGKGFDIVVNGKGIGLSNIRNRVGFLRGTMDITSVMNEGTTINIALHVGQ</sequence>
<keyword evidence="6" id="KW-0472">Membrane</keyword>
<dbReference type="InterPro" id="IPR011990">
    <property type="entry name" value="TPR-like_helical_dom_sf"/>
</dbReference>
<evidence type="ECO:0000256" key="6">
    <source>
        <dbReference type="SAM" id="Phobius"/>
    </source>
</evidence>
<keyword evidence="2 9" id="KW-0418">Kinase</keyword>
<feature type="signal peptide" evidence="7">
    <location>
        <begin position="1"/>
        <end position="20"/>
    </location>
</feature>
<dbReference type="EMBL" id="CP095855">
    <property type="protein sequence ID" value="UPK71724.1"/>
    <property type="molecule type" value="Genomic_DNA"/>
</dbReference>
<evidence type="ECO:0000259" key="8">
    <source>
        <dbReference type="PROSITE" id="PS50109"/>
    </source>
</evidence>
<keyword evidence="1" id="KW-0808">Transferase</keyword>
<reference evidence="9 10" key="1">
    <citation type="submission" date="2022-04" db="EMBL/GenBank/DDBJ databases">
        <title>The arsenic-methylating capacity of Chitinophaga filiformis YT5 during chitin decomposition.</title>
        <authorList>
            <person name="Chen G."/>
            <person name="Liang Y."/>
        </authorList>
    </citation>
    <scope>NUCLEOTIDE SEQUENCE [LARGE SCALE GENOMIC DNA]</scope>
    <source>
        <strain evidence="9 10">YT5</strain>
    </source>
</reference>
<evidence type="ECO:0000313" key="9">
    <source>
        <dbReference type="EMBL" id="UPK71724.1"/>
    </source>
</evidence>
<gene>
    <name evidence="9" type="ORF">MYF79_10565</name>
</gene>
<dbReference type="Proteomes" id="UP000830198">
    <property type="component" value="Chromosome"/>
</dbReference>
<dbReference type="Gene3D" id="3.30.565.10">
    <property type="entry name" value="Histidine kinase-like ATPase, C-terminal domain"/>
    <property type="match status" value="1"/>
</dbReference>
<dbReference type="Pfam" id="PF02518">
    <property type="entry name" value="HATPase_c"/>
    <property type="match status" value="1"/>
</dbReference>
<evidence type="ECO:0000256" key="1">
    <source>
        <dbReference type="ARBA" id="ARBA00022679"/>
    </source>
</evidence>
<dbReference type="InterPro" id="IPR036890">
    <property type="entry name" value="HATPase_C_sf"/>
</dbReference>
<feature type="chain" id="PRO_5045817961" evidence="7">
    <location>
        <begin position="21"/>
        <end position="661"/>
    </location>
</feature>
<evidence type="ECO:0000256" key="7">
    <source>
        <dbReference type="SAM" id="SignalP"/>
    </source>
</evidence>
<dbReference type="GO" id="GO:0016301">
    <property type="term" value="F:kinase activity"/>
    <property type="evidence" value="ECO:0007669"/>
    <property type="project" value="UniProtKB-KW"/>
</dbReference>
<dbReference type="SUPFAM" id="SSF55874">
    <property type="entry name" value="ATPase domain of HSP90 chaperone/DNA topoisomerase II/histidine kinase"/>
    <property type="match status" value="1"/>
</dbReference>
<dbReference type="Gene3D" id="1.25.40.10">
    <property type="entry name" value="Tetratricopeptide repeat domain"/>
    <property type="match status" value="2"/>
</dbReference>
<dbReference type="RefSeq" id="WP_247813841.1">
    <property type="nucleotide sequence ID" value="NZ_CP095855.1"/>
</dbReference>
<keyword evidence="6" id="KW-1133">Transmembrane helix</keyword>
<protein>
    <submittedName>
        <fullName evidence="9">Sensor histidine kinase</fullName>
    </submittedName>
</protein>
<dbReference type="InterPro" id="IPR050482">
    <property type="entry name" value="Sensor_HK_TwoCompSys"/>
</dbReference>
<evidence type="ECO:0000256" key="5">
    <source>
        <dbReference type="SAM" id="Coils"/>
    </source>
</evidence>
<keyword evidence="10" id="KW-1185">Reference proteome</keyword>
<organism evidence="9 10">
    <name type="scientific">Chitinophaga filiformis</name>
    <name type="common">Myxococcus filiformis</name>
    <name type="synonym">Flexibacter filiformis</name>
    <dbReference type="NCBI Taxonomy" id="104663"/>
    <lineage>
        <taxon>Bacteria</taxon>
        <taxon>Pseudomonadati</taxon>
        <taxon>Bacteroidota</taxon>
        <taxon>Chitinophagia</taxon>
        <taxon>Chitinophagales</taxon>
        <taxon>Chitinophagaceae</taxon>
        <taxon>Chitinophaga</taxon>
    </lineage>
</organism>
<dbReference type="InterPro" id="IPR011712">
    <property type="entry name" value="Sig_transdc_His_kin_sub3_dim/P"/>
</dbReference>
<dbReference type="CDD" id="cd16917">
    <property type="entry name" value="HATPase_UhpB-NarQ-NarX-like"/>
    <property type="match status" value="1"/>
</dbReference>
<dbReference type="SMART" id="SM00028">
    <property type="entry name" value="TPR"/>
    <property type="match status" value="4"/>
</dbReference>
<proteinExistence type="predicted"/>
<evidence type="ECO:0000313" key="10">
    <source>
        <dbReference type="Proteomes" id="UP000830198"/>
    </source>
</evidence>
<dbReference type="PANTHER" id="PTHR24421">
    <property type="entry name" value="NITRATE/NITRITE SENSOR PROTEIN NARX-RELATED"/>
    <property type="match status" value="1"/>
</dbReference>
<dbReference type="PROSITE" id="PS50005">
    <property type="entry name" value="TPR"/>
    <property type="match status" value="1"/>
</dbReference>
<accession>A0ABY4I8N4</accession>
<dbReference type="Pfam" id="PF07730">
    <property type="entry name" value="HisKA_3"/>
    <property type="match status" value="1"/>
</dbReference>
<dbReference type="InterPro" id="IPR003594">
    <property type="entry name" value="HATPase_dom"/>
</dbReference>
<keyword evidence="6" id="KW-0812">Transmembrane</keyword>
<feature type="repeat" description="TPR" evidence="4">
    <location>
        <begin position="167"/>
        <end position="200"/>
    </location>
</feature>
<dbReference type="Gene3D" id="1.20.5.1930">
    <property type="match status" value="1"/>
</dbReference>
<feature type="transmembrane region" description="Helical" evidence="6">
    <location>
        <begin position="405"/>
        <end position="428"/>
    </location>
</feature>
<evidence type="ECO:0000256" key="4">
    <source>
        <dbReference type="PROSITE-ProRule" id="PRU00339"/>
    </source>
</evidence>
<evidence type="ECO:0000256" key="3">
    <source>
        <dbReference type="ARBA" id="ARBA00023012"/>
    </source>
</evidence>
<dbReference type="SMART" id="SM00387">
    <property type="entry name" value="HATPase_c"/>
    <property type="match status" value="1"/>
</dbReference>